<dbReference type="SUPFAM" id="SSF50151">
    <property type="entry name" value="SacY-like RNA-binding domain"/>
    <property type="match status" value="1"/>
</dbReference>
<protein>
    <submittedName>
        <fullName evidence="3">PRD domain-containing protein</fullName>
    </submittedName>
</protein>
<dbReference type="GO" id="GO:0006355">
    <property type="term" value="P:regulation of DNA-templated transcription"/>
    <property type="evidence" value="ECO:0007669"/>
    <property type="project" value="InterPro"/>
</dbReference>
<dbReference type="InterPro" id="IPR036634">
    <property type="entry name" value="PRD_sf"/>
</dbReference>
<dbReference type="EMBL" id="CP134879">
    <property type="protein sequence ID" value="WNM23789.1"/>
    <property type="molecule type" value="Genomic_DNA"/>
</dbReference>
<evidence type="ECO:0000259" key="2">
    <source>
        <dbReference type="PROSITE" id="PS51372"/>
    </source>
</evidence>
<dbReference type="Pfam" id="PF00874">
    <property type="entry name" value="PRD"/>
    <property type="match status" value="2"/>
</dbReference>
<dbReference type="Pfam" id="PF03123">
    <property type="entry name" value="CAT_RBD"/>
    <property type="match status" value="1"/>
</dbReference>
<sequence length="281" mass="30865">MRILKIFNNSILLAQRDDGSEVVVRGSGVGFGRSTGEEVPEELVDKTYVPSGATPVERVVQLLLEIRPQVLSVAELILDEARADLGAKVSEHALLPLADHLSFAIERVESGDVATYPLRWEVGTLYPRETVFARRALRIVEREVGTKLPDEEAVPLALHLVNGQFVDGSMALAAHMTDVLTESLTVIAERWNGELDVDGMDASRFITHLRYLIARCLEGKVVPGLDVRVAEALREANAAEYEVAAEVAGLLEREFDFTVGEDERLYLTVHVARLATRAAKG</sequence>
<dbReference type="SMART" id="SM01061">
    <property type="entry name" value="CAT_RBD"/>
    <property type="match status" value="1"/>
</dbReference>
<evidence type="ECO:0000313" key="4">
    <source>
        <dbReference type="Proteomes" id="UP001304125"/>
    </source>
</evidence>
<proteinExistence type="predicted"/>
<dbReference type="Gene3D" id="1.10.1790.10">
    <property type="entry name" value="PRD domain"/>
    <property type="match status" value="2"/>
</dbReference>
<dbReference type="Gene3D" id="2.30.24.10">
    <property type="entry name" value="CAT RNA-binding domain"/>
    <property type="match status" value="1"/>
</dbReference>
<evidence type="ECO:0000313" key="3">
    <source>
        <dbReference type="EMBL" id="WNM23789.1"/>
    </source>
</evidence>
<dbReference type="RefSeq" id="WP_313496968.1">
    <property type="nucleotide sequence ID" value="NZ_CP134879.1"/>
</dbReference>
<dbReference type="InterPro" id="IPR050661">
    <property type="entry name" value="BglG_antiterminators"/>
</dbReference>
<keyword evidence="4" id="KW-1185">Reference proteome</keyword>
<dbReference type="InterPro" id="IPR036650">
    <property type="entry name" value="CAT_RNA-bd_dom_sf"/>
</dbReference>
<organism evidence="3 4">
    <name type="scientific">Demequina capsici</name>
    <dbReference type="NCBI Taxonomy" id="3075620"/>
    <lineage>
        <taxon>Bacteria</taxon>
        <taxon>Bacillati</taxon>
        <taxon>Actinomycetota</taxon>
        <taxon>Actinomycetes</taxon>
        <taxon>Micrococcales</taxon>
        <taxon>Demequinaceae</taxon>
        <taxon>Demequina</taxon>
    </lineage>
</organism>
<dbReference type="InterPro" id="IPR011608">
    <property type="entry name" value="PRD"/>
</dbReference>
<dbReference type="InterPro" id="IPR004341">
    <property type="entry name" value="CAT_RNA-bd_dom"/>
</dbReference>
<dbReference type="PANTHER" id="PTHR30185">
    <property type="entry name" value="CRYPTIC BETA-GLUCOSIDE BGL OPERON ANTITERMINATOR"/>
    <property type="match status" value="1"/>
</dbReference>
<name>A0AA96JCM7_9MICO</name>
<dbReference type="AlphaFoldDB" id="A0AA96JCM7"/>
<dbReference type="Proteomes" id="UP001304125">
    <property type="component" value="Chromosome"/>
</dbReference>
<dbReference type="GO" id="GO:0003723">
    <property type="term" value="F:RNA binding"/>
    <property type="evidence" value="ECO:0007669"/>
    <property type="project" value="InterPro"/>
</dbReference>
<feature type="domain" description="PRD" evidence="2">
    <location>
        <begin position="171"/>
        <end position="281"/>
    </location>
</feature>
<dbReference type="SUPFAM" id="SSF63520">
    <property type="entry name" value="PTS-regulatory domain, PRD"/>
    <property type="match status" value="2"/>
</dbReference>
<gene>
    <name evidence="3" type="ORF">RN606_10510</name>
</gene>
<feature type="domain" description="PRD" evidence="2">
    <location>
        <begin position="65"/>
        <end position="170"/>
    </location>
</feature>
<dbReference type="PANTHER" id="PTHR30185:SF15">
    <property type="entry name" value="CRYPTIC BETA-GLUCOSIDE BGL OPERON ANTITERMINATOR"/>
    <property type="match status" value="1"/>
</dbReference>
<dbReference type="PROSITE" id="PS51372">
    <property type="entry name" value="PRD_2"/>
    <property type="match status" value="2"/>
</dbReference>
<evidence type="ECO:0000256" key="1">
    <source>
        <dbReference type="ARBA" id="ARBA00022737"/>
    </source>
</evidence>
<reference evidence="3 4" key="1">
    <citation type="submission" date="2023-09" db="EMBL/GenBank/DDBJ databases">
        <title>Demequina sp. a novel bacteria isolated from Capsicum annuum.</title>
        <authorList>
            <person name="Humaira Z."/>
            <person name="Lee J."/>
            <person name="Cho D."/>
        </authorList>
    </citation>
    <scope>NUCLEOTIDE SEQUENCE [LARGE SCALE GENOMIC DNA]</scope>
    <source>
        <strain evidence="3 4">OYTSA14</strain>
    </source>
</reference>
<keyword evidence="1" id="KW-0677">Repeat</keyword>
<accession>A0AA96JCM7</accession>